<dbReference type="Pfam" id="PF13359">
    <property type="entry name" value="DDE_Tnp_4"/>
    <property type="match status" value="1"/>
</dbReference>
<dbReference type="PRINTS" id="PR02086">
    <property type="entry name" value="PUTNUCHARBI1"/>
</dbReference>
<comment type="subcellular location">
    <subcellularLocation>
        <location evidence="3">Cytoplasm</location>
    </subcellularLocation>
    <subcellularLocation>
        <location evidence="2">Nucleus</location>
    </subcellularLocation>
</comment>
<keyword evidence="7" id="KW-0540">Nuclease</keyword>
<dbReference type="InterPro" id="IPR045249">
    <property type="entry name" value="HARBI1-like"/>
</dbReference>
<evidence type="ECO:0000256" key="2">
    <source>
        <dbReference type="ARBA" id="ARBA00004123"/>
    </source>
</evidence>
<keyword evidence="10" id="KW-0539">Nucleus</keyword>
<dbReference type="PANTHER" id="PTHR22930:SF206">
    <property type="entry name" value="NUCLEASE HARBI1"/>
    <property type="match status" value="1"/>
</dbReference>
<name>A0A672INU2_SALFA</name>
<evidence type="ECO:0000259" key="14">
    <source>
        <dbReference type="Pfam" id="PF13359"/>
    </source>
</evidence>
<evidence type="ECO:0000256" key="10">
    <source>
        <dbReference type="ARBA" id="ARBA00023242"/>
    </source>
</evidence>
<protein>
    <recommendedName>
        <fullName evidence="5">Putative nuclease HARBI1</fullName>
    </recommendedName>
    <alternativeName>
        <fullName evidence="11">Harbinger transposase-derived nuclease</fullName>
    </alternativeName>
</protein>
<evidence type="ECO:0000256" key="7">
    <source>
        <dbReference type="ARBA" id="ARBA00022722"/>
    </source>
</evidence>
<reference evidence="15" key="3">
    <citation type="submission" date="2025-09" db="UniProtKB">
        <authorList>
            <consortium name="Ensembl"/>
        </authorList>
    </citation>
    <scope>IDENTIFICATION</scope>
</reference>
<evidence type="ECO:0000256" key="3">
    <source>
        <dbReference type="ARBA" id="ARBA00004496"/>
    </source>
</evidence>
<proteinExistence type="inferred from homology"/>
<evidence type="ECO:0000313" key="15">
    <source>
        <dbReference type="Ensembl" id="ENSSFAP00005043488.1"/>
    </source>
</evidence>
<evidence type="ECO:0000256" key="9">
    <source>
        <dbReference type="ARBA" id="ARBA00022801"/>
    </source>
</evidence>
<keyword evidence="9" id="KW-0378">Hydrolase</keyword>
<organism evidence="15 16">
    <name type="scientific">Salarias fasciatus</name>
    <name type="common">Jewelled blenny</name>
    <name type="synonym">Blennius fasciatus</name>
    <dbReference type="NCBI Taxonomy" id="181472"/>
    <lineage>
        <taxon>Eukaryota</taxon>
        <taxon>Metazoa</taxon>
        <taxon>Chordata</taxon>
        <taxon>Craniata</taxon>
        <taxon>Vertebrata</taxon>
        <taxon>Euteleostomi</taxon>
        <taxon>Actinopterygii</taxon>
        <taxon>Neopterygii</taxon>
        <taxon>Teleostei</taxon>
        <taxon>Neoteleostei</taxon>
        <taxon>Acanthomorphata</taxon>
        <taxon>Ovalentaria</taxon>
        <taxon>Blenniimorphae</taxon>
        <taxon>Blenniiformes</taxon>
        <taxon>Blennioidei</taxon>
        <taxon>Blenniidae</taxon>
        <taxon>Salariinae</taxon>
        <taxon>Salarias</taxon>
    </lineage>
</organism>
<comment type="cofactor">
    <cofactor evidence="1">
        <name>a divalent metal cation</name>
        <dbReference type="ChEBI" id="CHEBI:60240"/>
    </cofactor>
</comment>
<dbReference type="OMA" id="HIQIKPP"/>
<feature type="domain" description="DDE Tnp4" evidence="14">
    <location>
        <begin position="143"/>
        <end position="296"/>
    </location>
</feature>
<dbReference type="GO" id="GO:0005634">
    <property type="term" value="C:nucleus"/>
    <property type="evidence" value="ECO:0007669"/>
    <property type="project" value="UniProtKB-SubCell"/>
</dbReference>
<comment type="function">
    <text evidence="12">Transposase-derived protein that may have nuclease activity. Does not have transposase activity.</text>
</comment>
<evidence type="ECO:0000256" key="13">
    <source>
        <dbReference type="SAM" id="MobiDB-lite"/>
    </source>
</evidence>
<comment type="similarity">
    <text evidence="4">Belongs to the HARBI1 family.</text>
</comment>
<sequence length="345" mass="39782">HNMRRQKDRYGPRYCQLNINVPILRLWFNVEMELKEEFRLSRRAMTNLQRLLKRDQDHGWGYQLEILMYTYWLAHGLSYRVVASVFNIPKATVHRVVHRVANYICRNLGRAISFPKADAMDEIGQGFARLSGSPVFSCVAGAIDGSHIQIKPPHQCHMDYLNYKGFYSINMMAICDSDGRFLDIFVAYPGSVHDTRVMKNSTFCRAQAYPPPGFILVGDGGYPCLETPITLITPYKEPVHERTERRFNFHHSKARSIIERAFGMMKTRWRSTLFKALEVKHTFAPLVVATCAFLHNICLDDGDQLEPDNDILEDVFEPRPPREPFLHNEAPANARRDGMAAMMNN</sequence>
<evidence type="ECO:0000256" key="5">
    <source>
        <dbReference type="ARBA" id="ARBA00015519"/>
    </source>
</evidence>
<dbReference type="GO" id="GO:0004518">
    <property type="term" value="F:nuclease activity"/>
    <property type="evidence" value="ECO:0007669"/>
    <property type="project" value="UniProtKB-KW"/>
</dbReference>
<evidence type="ECO:0000256" key="12">
    <source>
        <dbReference type="ARBA" id="ARBA00045850"/>
    </source>
</evidence>
<dbReference type="Ensembl" id="ENSSFAT00005045037.1">
    <property type="protein sequence ID" value="ENSSFAP00005043488.1"/>
    <property type="gene ID" value="ENSSFAG00005021502.1"/>
</dbReference>
<accession>A0A672INU2</accession>
<evidence type="ECO:0000256" key="11">
    <source>
        <dbReference type="ARBA" id="ARBA00030126"/>
    </source>
</evidence>
<reference evidence="15" key="1">
    <citation type="submission" date="2019-06" db="EMBL/GenBank/DDBJ databases">
        <authorList>
            <consortium name="Wellcome Sanger Institute Data Sharing"/>
        </authorList>
    </citation>
    <scope>NUCLEOTIDE SEQUENCE [LARGE SCALE GENOMIC DNA]</scope>
</reference>
<keyword evidence="16" id="KW-1185">Reference proteome</keyword>
<evidence type="ECO:0000313" key="16">
    <source>
        <dbReference type="Proteomes" id="UP000472267"/>
    </source>
</evidence>
<feature type="region of interest" description="Disordered" evidence="13">
    <location>
        <begin position="318"/>
        <end position="345"/>
    </location>
</feature>
<evidence type="ECO:0000256" key="4">
    <source>
        <dbReference type="ARBA" id="ARBA00006958"/>
    </source>
</evidence>
<dbReference type="GO" id="GO:0016787">
    <property type="term" value="F:hydrolase activity"/>
    <property type="evidence" value="ECO:0007669"/>
    <property type="project" value="UniProtKB-KW"/>
</dbReference>
<dbReference type="InterPro" id="IPR026103">
    <property type="entry name" value="HARBI1_animal"/>
</dbReference>
<dbReference type="GO" id="GO:0046872">
    <property type="term" value="F:metal ion binding"/>
    <property type="evidence" value="ECO:0007669"/>
    <property type="project" value="UniProtKB-KW"/>
</dbReference>
<keyword evidence="8" id="KW-0479">Metal-binding</keyword>
<dbReference type="AlphaFoldDB" id="A0A672INU2"/>
<dbReference type="Proteomes" id="UP000472267">
    <property type="component" value="Chromosome 8"/>
</dbReference>
<keyword evidence="6" id="KW-0963">Cytoplasm</keyword>
<evidence type="ECO:0000256" key="6">
    <source>
        <dbReference type="ARBA" id="ARBA00022490"/>
    </source>
</evidence>
<dbReference type="PANTHER" id="PTHR22930">
    <property type="match status" value="1"/>
</dbReference>
<dbReference type="InterPro" id="IPR027806">
    <property type="entry name" value="HARBI1_dom"/>
</dbReference>
<dbReference type="GO" id="GO:0005737">
    <property type="term" value="C:cytoplasm"/>
    <property type="evidence" value="ECO:0007669"/>
    <property type="project" value="UniProtKB-SubCell"/>
</dbReference>
<evidence type="ECO:0000256" key="8">
    <source>
        <dbReference type="ARBA" id="ARBA00022723"/>
    </source>
</evidence>
<dbReference type="InParanoid" id="A0A672INU2"/>
<reference evidence="15" key="2">
    <citation type="submission" date="2025-08" db="UniProtKB">
        <authorList>
            <consortium name="Ensembl"/>
        </authorList>
    </citation>
    <scope>IDENTIFICATION</scope>
</reference>
<evidence type="ECO:0000256" key="1">
    <source>
        <dbReference type="ARBA" id="ARBA00001968"/>
    </source>
</evidence>